<dbReference type="NCBIfam" id="TIGR02315">
    <property type="entry name" value="ABC_phnC"/>
    <property type="match status" value="1"/>
</dbReference>
<evidence type="ECO:0000256" key="7">
    <source>
        <dbReference type="ARBA" id="ARBA00023136"/>
    </source>
</evidence>
<dbReference type="InterPro" id="IPR003439">
    <property type="entry name" value="ABC_transporter-like_ATP-bd"/>
</dbReference>
<dbReference type="GO" id="GO:0016887">
    <property type="term" value="F:ATP hydrolysis activity"/>
    <property type="evidence" value="ECO:0007669"/>
    <property type="project" value="InterPro"/>
</dbReference>
<dbReference type="STRING" id="582667.SAMN05192568_10015"/>
<keyword evidence="4" id="KW-0547">Nucleotide-binding</keyword>
<dbReference type="GO" id="GO:0016020">
    <property type="term" value="C:membrane"/>
    <property type="evidence" value="ECO:0007669"/>
    <property type="project" value="InterPro"/>
</dbReference>
<keyword evidence="2" id="KW-0813">Transport</keyword>
<reference evidence="10" key="1">
    <citation type="submission" date="2016-10" db="EMBL/GenBank/DDBJ databases">
        <authorList>
            <person name="Varghese N."/>
            <person name="Submissions S."/>
        </authorList>
    </citation>
    <scope>NUCLEOTIDE SEQUENCE [LARGE SCALE GENOMIC DNA]</scope>
    <source>
        <strain evidence="10">BL36</strain>
    </source>
</reference>
<dbReference type="AlphaFoldDB" id="A0A1I4F460"/>
<evidence type="ECO:0000313" key="9">
    <source>
        <dbReference type="EMBL" id="SFL11171.1"/>
    </source>
</evidence>
<dbReference type="EMBL" id="FOTK01000001">
    <property type="protein sequence ID" value="SFL11171.1"/>
    <property type="molecule type" value="Genomic_DNA"/>
</dbReference>
<dbReference type="InterPro" id="IPR012693">
    <property type="entry name" value="ABC_transpr_PhnC"/>
</dbReference>
<dbReference type="InterPro" id="IPR003593">
    <property type="entry name" value="AAA+_ATPase"/>
</dbReference>
<proteinExistence type="inferred from homology"/>
<feature type="domain" description="ABC transporter" evidence="8">
    <location>
        <begin position="2"/>
        <end position="245"/>
    </location>
</feature>
<sequence length="282" mass="30823">MLVVEDLTRQYSGRRAVDGVSLQIERGSFVGVIGRSGAGKSTLLRLINRLADPSSGRILYDGRDVTSLTGRPLREWRTRCAMIFQQFNLVGRLDVMTNVLMGRLSHVPTHRSLLRMWSDEDRAMALAALESFDMGEFAGQRADGLSGGQQQRVAIARALVQEPEILLADEPVASLDPRNTRLVMDALAAVNRRYGITVLCNLHSLDLARAYCDRLVGLAAGRVVFEGGPFDLTEEVARRLYGLEAGEVLDDSAEREAEQRAALPGLPDLVPAEPVREAAIGA</sequence>
<evidence type="ECO:0000256" key="2">
    <source>
        <dbReference type="ARBA" id="ARBA00022448"/>
    </source>
</evidence>
<dbReference type="SMART" id="SM00382">
    <property type="entry name" value="AAA"/>
    <property type="match status" value="1"/>
</dbReference>
<dbReference type="PROSITE" id="PS50893">
    <property type="entry name" value="ABC_TRANSPORTER_2"/>
    <property type="match status" value="1"/>
</dbReference>
<keyword evidence="10" id="KW-1185">Reference proteome</keyword>
<evidence type="ECO:0000256" key="4">
    <source>
        <dbReference type="ARBA" id="ARBA00022741"/>
    </source>
</evidence>
<keyword evidence="7" id="KW-0472">Membrane</keyword>
<evidence type="ECO:0000256" key="1">
    <source>
        <dbReference type="ARBA" id="ARBA00005417"/>
    </source>
</evidence>
<evidence type="ECO:0000256" key="3">
    <source>
        <dbReference type="ARBA" id="ARBA00022475"/>
    </source>
</evidence>
<dbReference type="SUPFAM" id="SSF52540">
    <property type="entry name" value="P-loop containing nucleoside triphosphate hydrolases"/>
    <property type="match status" value="1"/>
</dbReference>
<dbReference type="GO" id="GO:0005524">
    <property type="term" value="F:ATP binding"/>
    <property type="evidence" value="ECO:0007669"/>
    <property type="project" value="UniProtKB-KW"/>
</dbReference>
<dbReference type="PROSITE" id="PS00211">
    <property type="entry name" value="ABC_TRANSPORTER_1"/>
    <property type="match status" value="1"/>
</dbReference>
<dbReference type="InterPro" id="IPR050086">
    <property type="entry name" value="MetN_ABC_transporter-like"/>
</dbReference>
<keyword evidence="3" id="KW-1003">Cell membrane</keyword>
<comment type="similarity">
    <text evidence="1">Belongs to the ABC transporter superfamily.</text>
</comment>
<gene>
    <name evidence="9" type="ORF">SAMN05192568_10015</name>
</gene>
<evidence type="ECO:0000256" key="5">
    <source>
        <dbReference type="ARBA" id="ARBA00022840"/>
    </source>
</evidence>
<evidence type="ECO:0000313" key="10">
    <source>
        <dbReference type="Proteomes" id="UP000199048"/>
    </source>
</evidence>
<dbReference type="OrthoDB" id="9802264at2"/>
<protein>
    <submittedName>
        <fullName evidence="9">Phosphonate transport system ATP-binding protein</fullName>
    </submittedName>
</protein>
<dbReference type="GO" id="GO:0015416">
    <property type="term" value="F:ABC-type phosphonate transporter activity"/>
    <property type="evidence" value="ECO:0007669"/>
    <property type="project" value="InterPro"/>
</dbReference>
<dbReference type="Pfam" id="PF00005">
    <property type="entry name" value="ABC_tran"/>
    <property type="match status" value="1"/>
</dbReference>
<dbReference type="Proteomes" id="UP000199048">
    <property type="component" value="Unassembled WGS sequence"/>
</dbReference>
<evidence type="ECO:0000259" key="8">
    <source>
        <dbReference type="PROSITE" id="PS50893"/>
    </source>
</evidence>
<keyword evidence="5 9" id="KW-0067">ATP-binding</keyword>
<evidence type="ECO:0000256" key="6">
    <source>
        <dbReference type="ARBA" id="ARBA00022967"/>
    </source>
</evidence>
<organism evidence="9 10">
    <name type="scientific">Methylobacterium pseudosasicola</name>
    <dbReference type="NCBI Taxonomy" id="582667"/>
    <lineage>
        <taxon>Bacteria</taxon>
        <taxon>Pseudomonadati</taxon>
        <taxon>Pseudomonadota</taxon>
        <taxon>Alphaproteobacteria</taxon>
        <taxon>Hyphomicrobiales</taxon>
        <taxon>Methylobacteriaceae</taxon>
        <taxon>Methylobacterium</taxon>
    </lineage>
</organism>
<dbReference type="RefSeq" id="WP_092036013.1">
    <property type="nucleotide sequence ID" value="NZ_FOTK01000001.1"/>
</dbReference>
<dbReference type="Gene3D" id="3.40.50.300">
    <property type="entry name" value="P-loop containing nucleotide triphosphate hydrolases"/>
    <property type="match status" value="1"/>
</dbReference>
<dbReference type="CDD" id="cd03256">
    <property type="entry name" value="ABC_PhnC_transporter"/>
    <property type="match status" value="1"/>
</dbReference>
<dbReference type="InterPro" id="IPR017871">
    <property type="entry name" value="ABC_transporter-like_CS"/>
</dbReference>
<name>A0A1I4F460_9HYPH</name>
<keyword evidence="6" id="KW-1278">Translocase</keyword>
<accession>A0A1I4F460</accession>
<dbReference type="PANTHER" id="PTHR43166:SF6">
    <property type="entry name" value="PHOSPHONATES IMPORT ATP-BINDING PROTEIN PHNC"/>
    <property type="match status" value="1"/>
</dbReference>
<dbReference type="PANTHER" id="PTHR43166">
    <property type="entry name" value="AMINO ACID IMPORT ATP-BINDING PROTEIN"/>
    <property type="match status" value="1"/>
</dbReference>
<dbReference type="InterPro" id="IPR027417">
    <property type="entry name" value="P-loop_NTPase"/>
</dbReference>